<evidence type="ECO:0000256" key="1">
    <source>
        <dbReference type="ARBA" id="ARBA00004141"/>
    </source>
</evidence>
<dbReference type="PANTHER" id="PTHR11662">
    <property type="entry name" value="SOLUTE CARRIER FAMILY 17"/>
    <property type="match status" value="1"/>
</dbReference>
<dbReference type="Proteomes" id="UP001162480">
    <property type="component" value="Chromosome 24"/>
</dbReference>
<evidence type="ECO:0000256" key="2">
    <source>
        <dbReference type="ARBA" id="ARBA00022692"/>
    </source>
</evidence>
<evidence type="ECO:0000256" key="6">
    <source>
        <dbReference type="SAM" id="Phobius"/>
    </source>
</evidence>
<feature type="region of interest" description="Disordered" evidence="5">
    <location>
        <begin position="1"/>
        <end position="22"/>
    </location>
</feature>
<accession>A0AA36BUF1</accession>
<proteinExistence type="predicted"/>
<name>A0AA36BUF1_OCTVU</name>
<evidence type="ECO:0000256" key="3">
    <source>
        <dbReference type="ARBA" id="ARBA00022989"/>
    </source>
</evidence>
<dbReference type="GO" id="GO:0016324">
    <property type="term" value="C:apical plasma membrane"/>
    <property type="evidence" value="ECO:0007669"/>
    <property type="project" value="TreeGrafter"/>
</dbReference>
<keyword evidence="8" id="KW-1185">Reference proteome</keyword>
<dbReference type="GO" id="GO:0022857">
    <property type="term" value="F:transmembrane transporter activity"/>
    <property type="evidence" value="ECO:0007669"/>
    <property type="project" value="TreeGrafter"/>
</dbReference>
<evidence type="ECO:0000256" key="4">
    <source>
        <dbReference type="ARBA" id="ARBA00023136"/>
    </source>
</evidence>
<dbReference type="EMBL" id="OX597837">
    <property type="protein sequence ID" value="CAI9739931.1"/>
    <property type="molecule type" value="Genomic_DNA"/>
</dbReference>
<evidence type="ECO:0008006" key="9">
    <source>
        <dbReference type="Google" id="ProtNLM"/>
    </source>
</evidence>
<sequence length="133" mass="14506">MSPTTRNQSRVKPHDYPHRKPHNSFSGIIMSFSSGSVFVNHNDIAPSYAGIVFGIANTFATTSGSISSLTTKALTPNGTQQEWQLVFVLCAAICVCGAILYATMARGEIQEWARSDESDVSVHLKDSKREKTV</sequence>
<organism evidence="7 8">
    <name type="scientific">Octopus vulgaris</name>
    <name type="common">Common octopus</name>
    <dbReference type="NCBI Taxonomy" id="6645"/>
    <lineage>
        <taxon>Eukaryota</taxon>
        <taxon>Metazoa</taxon>
        <taxon>Spiralia</taxon>
        <taxon>Lophotrochozoa</taxon>
        <taxon>Mollusca</taxon>
        <taxon>Cephalopoda</taxon>
        <taxon>Coleoidea</taxon>
        <taxon>Octopodiformes</taxon>
        <taxon>Octopoda</taxon>
        <taxon>Incirrata</taxon>
        <taxon>Octopodidae</taxon>
        <taxon>Octopus</taxon>
    </lineage>
</organism>
<dbReference type="SUPFAM" id="SSF103473">
    <property type="entry name" value="MFS general substrate transporter"/>
    <property type="match status" value="1"/>
</dbReference>
<feature type="transmembrane region" description="Helical" evidence="6">
    <location>
        <begin position="83"/>
        <end position="104"/>
    </location>
</feature>
<dbReference type="Gene3D" id="1.20.1250.20">
    <property type="entry name" value="MFS general substrate transporter like domains"/>
    <property type="match status" value="1"/>
</dbReference>
<comment type="subcellular location">
    <subcellularLocation>
        <location evidence="1">Membrane</location>
        <topology evidence="1">Multi-pass membrane protein</topology>
    </subcellularLocation>
</comment>
<keyword evidence="4 6" id="KW-0472">Membrane</keyword>
<dbReference type="GO" id="GO:0006820">
    <property type="term" value="P:monoatomic anion transport"/>
    <property type="evidence" value="ECO:0007669"/>
    <property type="project" value="TreeGrafter"/>
</dbReference>
<keyword evidence="2 6" id="KW-0812">Transmembrane</keyword>
<keyword evidence="3 6" id="KW-1133">Transmembrane helix</keyword>
<reference evidence="7" key="1">
    <citation type="submission" date="2023-08" db="EMBL/GenBank/DDBJ databases">
        <authorList>
            <person name="Alioto T."/>
            <person name="Alioto T."/>
            <person name="Gomez Garrido J."/>
        </authorList>
    </citation>
    <scope>NUCLEOTIDE SEQUENCE</scope>
</reference>
<dbReference type="PANTHER" id="PTHR11662:SF432">
    <property type="entry name" value="SIALIN"/>
    <property type="match status" value="1"/>
</dbReference>
<dbReference type="InterPro" id="IPR036259">
    <property type="entry name" value="MFS_trans_sf"/>
</dbReference>
<dbReference type="InterPro" id="IPR050382">
    <property type="entry name" value="MFS_Na/Anion_cotransporter"/>
</dbReference>
<evidence type="ECO:0000313" key="7">
    <source>
        <dbReference type="EMBL" id="CAI9739931.1"/>
    </source>
</evidence>
<gene>
    <name evidence="7" type="ORF">OCTVUL_1B020621</name>
</gene>
<dbReference type="AlphaFoldDB" id="A0AA36BUF1"/>
<evidence type="ECO:0000256" key="5">
    <source>
        <dbReference type="SAM" id="MobiDB-lite"/>
    </source>
</evidence>
<evidence type="ECO:0000313" key="8">
    <source>
        <dbReference type="Proteomes" id="UP001162480"/>
    </source>
</evidence>
<feature type="compositionally biased region" description="Polar residues" evidence="5">
    <location>
        <begin position="1"/>
        <end position="10"/>
    </location>
</feature>
<protein>
    <recommendedName>
        <fullName evidence="9">Inorganic phosphate cotransporter</fullName>
    </recommendedName>
</protein>